<feature type="compositionally biased region" description="Low complexity" evidence="1">
    <location>
        <begin position="236"/>
        <end position="249"/>
    </location>
</feature>
<feature type="region of interest" description="Disordered" evidence="1">
    <location>
        <begin position="161"/>
        <end position="192"/>
    </location>
</feature>
<feature type="region of interest" description="Disordered" evidence="1">
    <location>
        <begin position="13"/>
        <end position="34"/>
    </location>
</feature>
<dbReference type="InterPro" id="IPR008258">
    <property type="entry name" value="Transglycosylase_SLT_dom_1"/>
</dbReference>
<sequence length="1007" mass="105158">MANFFDQFDQNMPKNATALPNQIPSQAGSSGGGYSDLLESAGARWGLPAGIMTALASKETGGTADPTSAVSSKGAHGLTQVMKGTAEDMGYDWNALKSDPALQADAGAQYLSQMYQRYGDWGLALQAYHDGPGNVDKQLAGQATPGPEGRQYVDERFNEWTSRGAGDSGEPIQRATSARRDGSKSSGNFFDQFDEAGTFTAGAGENGATAGAGGADQQVAAVPAGNAPNQAGSNVARGAAAPNGNGEPGSADQAGQAPGSVDPNEQAAQNWEQLGQTALHALDQGGRGIVQTGIDLLNTPISLVNMVSNAATDAGKSLGIVDQDTQAPNIPPGTIPGFEPPTDKYAQIGTLIGDLLAPLPSAGKAKAATELMGLAERASPEVASVLTRVADGVEKWVAAPAARAVPGSIAAGRGDPEETLTNIALAPAGEAVGRALIGGASKVWNAAKGVWEEAGAASRAAGDAAPTPAATEANISDAVARDQSKFRFTGDENVAAPNGENLRASQDTIDLANMADVDKKLMRTAQQLGIEDSLTPAAYARDPQFRATVQQLVSRKGSNLEAQQLEGIGRLAGKADELIDSMGTMNAQTIDQAFSTRTRAIIDDLGKQADDVYNQIATKIPKNETVDANNTLRHIWDKADVEGLGTLDAAERKALDWLQPVNDSMGPPTYARLDKLRRQVGQALNTRSGPFVDSDKAALKQLYARLTEDQEAIAAKYGAADDWNVGKQLVKRRKDLETIAIDTLGKNLNDSITGKVQNAILNLGKKGGSARDWDKLMAATPESLKGEVVANALERTLGARSARNTFAVPGFVDWYKTAQANGTLGNVMKHLPREQRVRFMQIYRVANGIDRAQRFTTTTGAINDFVKRFDDPGAGGPLSKLYGAAGWIGKHAAAYAAAGPAGNAALSAAQGLARANRVPRSVLADNVLSGTNFNKLMQAAAAQSSGKLTPAGRTFVNEAEREMANSPQWRELFAAMTPEEQAAVNRAGIVGFFSGAGGRAAADDNQQ</sequence>
<dbReference type="SUPFAM" id="SSF53955">
    <property type="entry name" value="Lysozyme-like"/>
    <property type="match status" value="1"/>
</dbReference>
<feature type="domain" description="Transglycosylase SLT" evidence="2">
    <location>
        <begin position="38"/>
        <end position="142"/>
    </location>
</feature>
<organism evidence="3 4">
    <name type="scientific">Escherichia phage sortkaff</name>
    <dbReference type="NCBI Taxonomy" id="2696445"/>
    <lineage>
        <taxon>Viruses</taxon>
        <taxon>Duplodnaviria</taxon>
        <taxon>Heunggongvirae</taxon>
        <taxon>Uroviricota</taxon>
        <taxon>Caudoviricetes</taxon>
        <taxon>Sortsnevirus</taxon>
        <taxon>Sortsnevirus IME279</taxon>
    </lineage>
</organism>
<accession>A0A6C0R2I1</accession>
<evidence type="ECO:0000256" key="1">
    <source>
        <dbReference type="SAM" id="MobiDB-lite"/>
    </source>
</evidence>
<name>A0A6C0R2I1_9CAUD</name>
<evidence type="ECO:0000313" key="3">
    <source>
        <dbReference type="EMBL" id="QHZ59592.1"/>
    </source>
</evidence>
<gene>
    <name evidence="3" type="ORF">sortkaff_44</name>
</gene>
<feature type="region of interest" description="Disordered" evidence="1">
    <location>
        <begin position="224"/>
        <end position="265"/>
    </location>
</feature>
<reference evidence="4" key="1">
    <citation type="submission" date="2019-12" db="EMBL/GenBank/DDBJ databases">
        <authorList>
            <person name="Olsen N.S."/>
            <person name="Junco L.M.F."/>
            <person name="Kot W."/>
            <person name="Hansen L.H."/>
        </authorList>
    </citation>
    <scope>NUCLEOTIDE SEQUENCE [LARGE SCALE GENOMIC DNA]</scope>
</reference>
<feature type="compositionally biased region" description="Polar residues" evidence="1">
    <location>
        <begin position="13"/>
        <end position="28"/>
    </location>
</feature>
<dbReference type="EMBL" id="MN850581">
    <property type="protein sequence ID" value="QHZ59592.1"/>
    <property type="molecule type" value="Genomic_DNA"/>
</dbReference>
<dbReference type="Gene3D" id="1.10.530.10">
    <property type="match status" value="1"/>
</dbReference>
<evidence type="ECO:0000313" key="4">
    <source>
        <dbReference type="Proteomes" id="UP000466160"/>
    </source>
</evidence>
<protein>
    <recommendedName>
        <fullName evidence="2">Transglycosylase SLT domain-containing protein</fullName>
    </recommendedName>
</protein>
<dbReference type="Proteomes" id="UP000466160">
    <property type="component" value="Segment"/>
</dbReference>
<dbReference type="CDD" id="cd00254">
    <property type="entry name" value="LT-like"/>
    <property type="match status" value="1"/>
</dbReference>
<dbReference type="Pfam" id="PF01464">
    <property type="entry name" value="SLT"/>
    <property type="match status" value="1"/>
</dbReference>
<evidence type="ECO:0000259" key="2">
    <source>
        <dbReference type="Pfam" id="PF01464"/>
    </source>
</evidence>
<proteinExistence type="predicted"/>
<dbReference type="InterPro" id="IPR023346">
    <property type="entry name" value="Lysozyme-like_dom_sf"/>
</dbReference>